<dbReference type="EMBL" id="ML996567">
    <property type="protein sequence ID" value="KAF2761208.1"/>
    <property type="molecule type" value="Genomic_DNA"/>
</dbReference>
<dbReference type="AlphaFoldDB" id="A0A6A6WEF6"/>
<evidence type="ECO:0000256" key="1">
    <source>
        <dbReference type="SAM" id="SignalP"/>
    </source>
</evidence>
<feature type="chain" id="PRO_5025370675" evidence="1">
    <location>
        <begin position="16"/>
        <end position="576"/>
    </location>
</feature>
<evidence type="ECO:0000313" key="4">
    <source>
        <dbReference type="EMBL" id="KAF2761208.1"/>
    </source>
</evidence>
<name>A0A6A6WEF6_9PEZI</name>
<keyword evidence="5" id="KW-1185">Reference proteome</keyword>
<gene>
    <name evidence="4" type="ORF">EJ05DRAFT_508396</name>
</gene>
<feature type="domain" description="Beta-lactamase-related" evidence="2">
    <location>
        <begin position="99"/>
        <end position="409"/>
    </location>
</feature>
<dbReference type="PANTHER" id="PTHR22935">
    <property type="entry name" value="PENICILLIN-BINDING PROTEIN"/>
    <property type="match status" value="1"/>
</dbReference>
<dbReference type="Proteomes" id="UP000799437">
    <property type="component" value="Unassembled WGS sequence"/>
</dbReference>
<dbReference type="PANTHER" id="PTHR22935:SF97">
    <property type="entry name" value="BETA-LACTAMASE-RELATED DOMAIN-CONTAINING PROTEIN"/>
    <property type="match status" value="1"/>
</dbReference>
<accession>A0A6A6WEF6</accession>
<dbReference type="RefSeq" id="XP_033603659.1">
    <property type="nucleotide sequence ID" value="XM_033748006.1"/>
</dbReference>
<protein>
    <submittedName>
        <fullName evidence="4">Beta-lactamase/transpeptidase-like protein</fullName>
    </submittedName>
</protein>
<sequence length="576" mass="62257">MIFLLFSFLLSASAAFQPCPLPGAAFLPPKHLATDQNFKQLAVNLTKKLDRALNSGQSSYGPVQKDNTAYSVSVFAVDNPDLLSQWHHTPDMIKNSSFGVQTVDANSVYRIASVSKLVTVYALLASIGDQYWHRPVTDFVPELQQHVEEDTKSALEYVQWDQVTLSDLASEISGVTRDFIARKNDISFIPASVAQMVGLPALSPDDLPPCLLNATGTVQDCDRTEFFASIDTRQPIFPSGLKAAYSNTAFLILGYAMESITGRSFGDILDQSIIEPLSLNRTFYSKPEDSMGVIPSTPWESLWNLVTALPASGGMYSSSSDLAVIGRSILSSELLTPATTRSWLKPDAFTTSVNTAVGKSWEIYRFPLYEHRNVDAYTKSGSLGAYTSNIILLPEFGVGYSVLTAGRALEAPVTRTIAESLIPGLEEIARLQSVENLVGTFRAMDGGLNSSMIFTSDAGLPGLGVSSFISDGKDVVANLGSQFLGSGQGLSLRLYPAELEQDVGDGTRRIGFRIAYEVVEEAQNSPFAACATWFGVDGLSYGRHGVDQVVFTVDENGRALSVEPLLLDVVLTKVGS</sequence>
<dbReference type="InterPro" id="IPR051478">
    <property type="entry name" value="Beta-lactamase-like_AB/R"/>
</dbReference>
<dbReference type="InterPro" id="IPR001466">
    <property type="entry name" value="Beta-lactam-related"/>
</dbReference>
<evidence type="ECO:0000259" key="3">
    <source>
        <dbReference type="Pfam" id="PF26335"/>
    </source>
</evidence>
<dbReference type="GeneID" id="54489060"/>
<dbReference type="Pfam" id="PF00144">
    <property type="entry name" value="Beta-lactamase"/>
    <property type="match status" value="1"/>
</dbReference>
<dbReference type="OrthoDB" id="10250282at2759"/>
<feature type="signal peptide" evidence="1">
    <location>
        <begin position="1"/>
        <end position="15"/>
    </location>
</feature>
<dbReference type="Gene3D" id="3.40.710.10">
    <property type="entry name" value="DD-peptidase/beta-lactamase superfamily"/>
    <property type="match status" value="1"/>
</dbReference>
<proteinExistence type="predicted"/>
<dbReference type="SUPFAM" id="SSF56601">
    <property type="entry name" value="beta-lactamase/transpeptidase-like"/>
    <property type="match status" value="1"/>
</dbReference>
<organism evidence="4 5">
    <name type="scientific">Pseudovirgaria hyperparasitica</name>
    <dbReference type="NCBI Taxonomy" id="470096"/>
    <lineage>
        <taxon>Eukaryota</taxon>
        <taxon>Fungi</taxon>
        <taxon>Dikarya</taxon>
        <taxon>Ascomycota</taxon>
        <taxon>Pezizomycotina</taxon>
        <taxon>Dothideomycetes</taxon>
        <taxon>Dothideomycetes incertae sedis</taxon>
        <taxon>Acrospermales</taxon>
        <taxon>Acrospermaceae</taxon>
        <taxon>Pseudovirgaria</taxon>
    </lineage>
</organism>
<reference evidence="4" key="1">
    <citation type="journal article" date="2020" name="Stud. Mycol.">
        <title>101 Dothideomycetes genomes: a test case for predicting lifestyles and emergence of pathogens.</title>
        <authorList>
            <person name="Haridas S."/>
            <person name="Albert R."/>
            <person name="Binder M."/>
            <person name="Bloem J."/>
            <person name="Labutti K."/>
            <person name="Salamov A."/>
            <person name="Andreopoulos B."/>
            <person name="Baker S."/>
            <person name="Barry K."/>
            <person name="Bills G."/>
            <person name="Bluhm B."/>
            <person name="Cannon C."/>
            <person name="Castanera R."/>
            <person name="Culley D."/>
            <person name="Daum C."/>
            <person name="Ezra D."/>
            <person name="Gonzalez J."/>
            <person name="Henrissat B."/>
            <person name="Kuo A."/>
            <person name="Liang C."/>
            <person name="Lipzen A."/>
            <person name="Lutzoni F."/>
            <person name="Magnuson J."/>
            <person name="Mondo S."/>
            <person name="Nolan M."/>
            <person name="Ohm R."/>
            <person name="Pangilinan J."/>
            <person name="Park H.-J."/>
            <person name="Ramirez L."/>
            <person name="Alfaro M."/>
            <person name="Sun H."/>
            <person name="Tritt A."/>
            <person name="Yoshinaga Y."/>
            <person name="Zwiers L.-H."/>
            <person name="Turgeon B."/>
            <person name="Goodwin S."/>
            <person name="Spatafora J."/>
            <person name="Crous P."/>
            <person name="Grigoriev I."/>
        </authorList>
    </citation>
    <scope>NUCLEOTIDE SEQUENCE</scope>
    <source>
        <strain evidence="4">CBS 121739</strain>
    </source>
</reference>
<keyword evidence="1" id="KW-0732">Signal</keyword>
<evidence type="ECO:0000313" key="5">
    <source>
        <dbReference type="Proteomes" id="UP000799437"/>
    </source>
</evidence>
<dbReference type="InterPro" id="IPR058664">
    <property type="entry name" value="ARB_00930-like_C"/>
</dbReference>
<evidence type="ECO:0000259" key="2">
    <source>
        <dbReference type="Pfam" id="PF00144"/>
    </source>
</evidence>
<feature type="domain" description="Beta-lactamase-like ARB-00930-like C-terminal" evidence="3">
    <location>
        <begin position="429"/>
        <end position="574"/>
    </location>
</feature>
<dbReference type="InterPro" id="IPR012338">
    <property type="entry name" value="Beta-lactam/transpept-like"/>
</dbReference>
<dbReference type="Pfam" id="PF26335">
    <property type="entry name" value="ARB_00930_C"/>
    <property type="match status" value="1"/>
</dbReference>